<dbReference type="PANTHER" id="PTHR43818:SF11">
    <property type="entry name" value="BCDNA.GH03377"/>
    <property type="match status" value="1"/>
</dbReference>
<dbReference type="OrthoDB" id="9815825at2"/>
<dbReference type="InterPro" id="IPR055170">
    <property type="entry name" value="GFO_IDH_MocA-like_dom"/>
</dbReference>
<dbReference type="Gene3D" id="3.40.50.720">
    <property type="entry name" value="NAD(P)-binding Rossmann-like Domain"/>
    <property type="match status" value="1"/>
</dbReference>
<dbReference type="SUPFAM" id="SSF55347">
    <property type="entry name" value="Glyceraldehyde-3-phosphate dehydrogenase-like, C-terminal domain"/>
    <property type="match status" value="1"/>
</dbReference>
<reference evidence="4 5" key="1">
    <citation type="submission" date="2019-03" db="EMBL/GenBank/DDBJ databases">
        <title>This is whole genome sequence of Paenibacillus sp MS74 strain.</title>
        <authorList>
            <person name="Trinh H.N."/>
        </authorList>
    </citation>
    <scope>NUCLEOTIDE SEQUENCE [LARGE SCALE GENOMIC DNA]</scope>
    <source>
        <strain evidence="4 5">MS74</strain>
    </source>
</reference>
<dbReference type="EMBL" id="SMRT01000009">
    <property type="protein sequence ID" value="TDF95769.1"/>
    <property type="molecule type" value="Genomic_DNA"/>
</dbReference>
<dbReference type="GO" id="GO:0016491">
    <property type="term" value="F:oxidoreductase activity"/>
    <property type="evidence" value="ECO:0007669"/>
    <property type="project" value="UniProtKB-KW"/>
</dbReference>
<accession>A0A4R5KJQ1</accession>
<gene>
    <name evidence="4" type="ORF">E1757_18690</name>
</gene>
<dbReference type="InterPro" id="IPR000683">
    <property type="entry name" value="Gfo/Idh/MocA-like_OxRdtase_N"/>
</dbReference>
<dbReference type="AlphaFoldDB" id="A0A4R5KJQ1"/>
<evidence type="ECO:0000259" key="2">
    <source>
        <dbReference type="Pfam" id="PF01408"/>
    </source>
</evidence>
<dbReference type="Proteomes" id="UP000295636">
    <property type="component" value="Unassembled WGS sequence"/>
</dbReference>
<dbReference type="SUPFAM" id="SSF51735">
    <property type="entry name" value="NAD(P)-binding Rossmann-fold domains"/>
    <property type="match status" value="1"/>
</dbReference>
<feature type="domain" description="GFO/IDH/MocA-like oxidoreductase" evidence="3">
    <location>
        <begin position="134"/>
        <end position="267"/>
    </location>
</feature>
<dbReference type="InterPro" id="IPR036291">
    <property type="entry name" value="NAD(P)-bd_dom_sf"/>
</dbReference>
<dbReference type="Gene3D" id="3.30.360.10">
    <property type="entry name" value="Dihydrodipicolinate Reductase, domain 2"/>
    <property type="match status" value="1"/>
</dbReference>
<name>A0A4R5KJQ1_9BACL</name>
<dbReference type="PANTHER" id="PTHR43818">
    <property type="entry name" value="BCDNA.GH03377"/>
    <property type="match status" value="1"/>
</dbReference>
<dbReference type="GO" id="GO:0000166">
    <property type="term" value="F:nucleotide binding"/>
    <property type="evidence" value="ECO:0007669"/>
    <property type="project" value="InterPro"/>
</dbReference>
<sequence length="348" mass="38933">MSVLRMGVIGTGGISNTHIKGILRSDNLELAAISDVQEAQLQKCGEQYGVAPENRHLDYKELLSRPDIDAVSICTPNFVHYEIAKEAILHGKPFLLEKPVAMNEAEARELRDLALERKVKSMVAFSYRYKAAARYAKFLIEQGHLGKINHIYGQYLQSWGLKDAPLVWRLSKKHSGSGALGDLGSHMLDLTRFLVGEITELTCDAGVITEQRKLPGSDDFGQVDVDDYCHYMARINGHIHGAFQISRMAFSRGNYQRVEVYGSEGGLVYELEAEDTLRVSIGPVYGKALEYHRINVPKEFYADQMQSFYELVTGMGDGLSATIEDGYINQKTIDAIITSFENKTWVTL</sequence>
<dbReference type="InterPro" id="IPR050463">
    <property type="entry name" value="Gfo/Idh/MocA_oxidrdct_glycsds"/>
</dbReference>
<evidence type="ECO:0000313" key="4">
    <source>
        <dbReference type="EMBL" id="TDF95769.1"/>
    </source>
</evidence>
<feature type="domain" description="Gfo/Idh/MocA-like oxidoreductase N-terminal" evidence="2">
    <location>
        <begin position="4"/>
        <end position="125"/>
    </location>
</feature>
<evidence type="ECO:0000259" key="3">
    <source>
        <dbReference type="Pfam" id="PF22725"/>
    </source>
</evidence>
<evidence type="ECO:0000313" key="5">
    <source>
        <dbReference type="Proteomes" id="UP000295636"/>
    </source>
</evidence>
<proteinExistence type="predicted"/>
<dbReference type="RefSeq" id="WP_133230868.1">
    <property type="nucleotide sequence ID" value="NZ_SMRT01000009.1"/>
</dbReference>
<protein>
    <submittedName>
        <fullName evidence="4">Gfo/Idh/MocA family oxidoreductase</fullName>
    </submittedName>
</protein>
<evidence type="ECO:0000256" key="1">
    <source>
        <dbReference type="ARBA" id="ARBA00023002"/>
    </source>
</evidence>
<dbReference type="Pfam" id="PF22725">
    <property type="entry name" value="GFO_IDH_MocA_C3"/>
    <property type="match status" value="1"/>
</dbReference>
<keyword evidence="5" id="KW-1185">Reference proteome</keyword>
<keyword evidence="1" id="KW-0560">Oxidoreductase</keyword>
<comment type="caution">
    <text evidence="4">The sequence shown here is derived from an EMBL/GenBank/DDBJ whole genome shotgun (WGS) entry which is preliminary data.</text>
</comment>
<organism evidence="4 5">
    <name type="scientific">Paenibacillus piri</name>
    <dbReference type="NCBI Taxonomy" id="2547395"/>
    <lineage>
        <taxon>Bacteria</taxon>
        <taxon>Bacillati</taxon>
        <taxon>Bacillota</taxon>
        <taxon>Bacilli</taxon>
        <taxon>Bacillales</taxon>
        <taxon>Paenibacillaceae</taxon>
        <taxon>Paenibacillus</taxon>
    </lineage>
</organism>
<dbReference type="Pfam" id="PF01408">
    <property type="entry name" value="GFO_IDH_MocA"/>
    <property type="match status" value="1"/>
</dbReference>